<dbReference type="RefSeq" id="WP_358364459.1">
    <property type="nucleotide sequence ID" value="NZ_JBEZFP010000212.1"/>
</dbReference>
<dbReference type="PROSITE" id="PS50082">
    <property type="entry name" value="WD_REPEATS_2"/>
    <property type="match status" value="1"/>
</dbReference>
<dbReference type="InterPro" id="IPR001680">
    <property type="entry name" value="WD40_rpt"/>
</dbReference>
<feature type="repeat" description="WD" evidence="1">
    <location>
        <begin position="271"/>
        <end position="296"/>
    </location>
</feature>
<keyword evidence="3" id="KW-1185">Reference proteome</keyword>
<reference evidence="2 3" key="1">
    <citation type="submission" date="2024-06" db="EMBL/GenBank/DDBJ databases">
        <title>The Natural Products Discovery Center: Release of the First 8490 Sequenced Strains for Exploring Actinobacteria Biosynthetic Diversity.</title>
        <authorList>
            <person name="Kalkreuter E."/>
            <person name="Kautsar S.A."/>
            <person name="Yang D."/>
            <person name="Bader C.D."/>
            <person name="Teijaro C.N."/>
            <person name="Fluegel L."/>
            <person name="Davis C.M."/>
            <person name="Simpson J.R."/>
            <person name="Lauterbach L."/>
            <person name="Steele A.D."/>
            <person name="Gui C."/>
            <person name="Meng S."/>
            <person name="Li G."/>
            <person name="Viehrig K."/>
            <person name="Ye F."/>
            <person name="Su P."/>
            <person name="Kiefer A.F."/>
            <person name="Nichols A."/>
            <person name="Cepeda A.J."/>
            <person name="Yan W."/>
            <person name="Fan B."/>
            <person name="Jiang Y."/>
            <person name="Adhikari A."/>
            <person name="Zheng C.-J."/>
            <person name="Schuster L."/>
            <person name="Cowan T.M."/>
            <person name="Smanski M.J."/>
            <person name="Chevrette M.G."/>
            <person name="De Carvalho L.P.S."/>
            <person name="Shen B."/>
        </authorList>
    </citation>
    <scope>NUCLEOTIDE SEQUENCE [LARGE SCALE GENOMIC DNA]</scope>
    <source>
        <strain evidence="2 3">NPDC048946</strain>
    </source>
</reference>
<organism evidence="2 3">
    <name type="scientific">Streptodolium elevatio</name>
    <dbReference type="NCBI Taxonomy" id="3157996"/>
    <lineage>
        <taxon>Bacteria</taxon>
        <taxon>Bacillati</taxon>
        <taxon>Actinomycetota</taxon>
        <taxon>Actinomycetes</taxon>
        <taxon>Kitasatosporales</taxon>
        <taxon>Streptomycetaceae</taxon>
        <taxon>Streptodolium</taxon>
    </lineage>
</organism>
<evidence type="ECO:0000313" key="3">
    <source>
        <dbReference type="Proteomes" id="UP001551482"/>
    </source>
</evidence>
<evidence type="ECO:0000256" key="1">
    <source>
        <dbReference type="PROSITE-ProRule" id="PRU00221"/>
    </source>
</evidence>
<dbReference type="Proteomes" id="UP001551482">
    <property type="component" value="Unassembled WGS sequence"/>
</dbReference>
<accession>A0ABV3DVX7</accession>
<name>A0ABV3DVX7_9ACTN</name>
<keyword evidence="1" id="KW-0853">WD repeat</keyword>
<dbReference type="SUPFAM" id="SSF82171">
    <property type="entry name" value="DPP6 N-terminal domain-like"/>
    <property type="match status" value="1"/>
</dbReference>
<protein>
    <submittedName>
        <fullName evidence="2">WD40 repeat domain-containing protein</fullName>
    </submittedName>
</protein>
<comment type="caution">
    <text evidence="2">The sequence shown here is derived from an EMBL/GenBank/DDBJ whole genome shotgun (WGS) entry which is preliminary data.</text>
</comment>
<proteinExistence type="predicted"/>
<evidence type="ECO:0000313" key="2">
    <source>
        <dbReference type="EMBL" id="MEU8139905.1"/>
    </source>
</evidence>
<dbReference type="EMBL" id="JBEZFP010000212">
    <property type="protein sequence ID" value="MEU8139905.1"/>
    <property type="molecule type" value="Genomic_DNA"/>
</dbReference>
<sequence>MGAMATQAAPGWERQIDDVPAALAVSGTLCVVACQSGPAHLLDAATGQLLARLVLPGGARRVRFSPDGSVVALAGPRGYALWRVADGAVMTRTTDTPAEFAWSDDNLCAVACGGTVRIFEADRGLEQWRPVDGAVTVDDVTWFDRGNTVAVALGGEVHAFSPRGRVAAWSYPSPVRVLAGGTDGAWLCAAGDGPGVYIRGIGGTHEDLPTQGPGLIDGLSVDGTGQWLAAEVDAGLTVWDLAARGGRVRPRPRRLEARVAMGVAAWRPARGAVIATGGLDGTLSLWDVRAGSARRTATPVARRFAGAPVTALAWLQSDVLVHADRSGRVTAQHLAELAGR</sequence>
<gene>
    <name evidence="2" type="ORF">AB0C36_41215</name>
</gene>
<dbReference type="Gene3D" id="2.130.10.10">
    <property type="entry name" value="YVTN repeat-like/Quinoprotein amine dehydrogenase"/>
    <property type="match status" value="2"/>
</dbReference>
<dbReference type="InterPro" id="IPR015943">
    <property type="entry name" value="WD40/YVTN_repeat-like_dom_sf"/>
</dbReference>